<comment type="caution">
    <text evidence="2">The sequence shown here is derived from an EMBL/GenBank/DDBJ whole genome shotgun (WGS) entry which is preliminary data.</text>
</comment>
<evidence type="ECO:0000313" key="2">
    <source>
        <dbReference type="EMBL" id="KAF9579648.1"/>
    </source>
</evidence>
<dbReference type="PANTHER" id="PTHR46622:SF1">
    <property type="entry name" value="DNA-DEPENDENT METALLOPROTEASE WSS1"/>
    <property type="match status" value="1"/>
</dbReference>
<dbReference type="AlphaFoldDB" id="A0A9P6FPV0"/>
<evidence type="ECO:0000313" key="3">
    <source>
        <dbReference type="Proteomes" id="UP000780801"/>
    </source>
</evidence>
<feature type="domain" description="WLM" evidence="1">
    <location>
        <begin position="4"/>
        <end position="138"/>
    </location>
</feature>
<sequence length="138" mass="15940">MATRQHATSLDLISNITVLTSKRNHEEALCILQRVARMVRPVMKAHGWKIHTLAEFYPKHLLGMNTNRGYKIQLCLRSHMDETTFLPWDDILGTMLHELTHNIRGPHDELFYKALDNLNDEYDRLVLDTGYVGKGLDA</sequence>
<gene>
    <name evidence="2" type="ORF">BGW38_004015</name>
</gene>
<dbReference type="GO" id="GO:0006281">
    <property type="term" value="P:DNA repair"/>
    <property type="evidence" value="ECO:0007669"/>
    <property type="project" value="TreeGrafter"/>
</dbReference>
<accession>A0A9P6FPV0</accession>
<organism evidence="2 3">
    <name type="scientific">Lunasporangiospora selenospora</name>
    <dbReference type="NCBI Taxonomy" id="979761"/>
    <lineage>
        <taxon>Eukaryota</taxon>
        <taxon>Fungi</taxon>
        <taxon>Fungi incertae sedis</taxon>
        <taxon>Mucoromycota</taxon>
        <taxon>Mortierellomycotina</taxon>
        <taxon>Mortierellomycetes</taxon>
        <taxon>Mortierellales</taxon>
        <taxon>Mortierellaceae</taxon>
        <taxon>Lunasporangiospora</taxon>
    </lineage>
</organism>
<dbReference type="InterPro" id="IPR013536">
    <property type="entry name" value="WLM_dom"/>
</dbReference>
<dbReference type="GO" id="GO:0008237">
    <property type="term" value="F:metallopeptidase activity"/>
    <property type="evidence" value="ECO:0007669"/>
    <property type="project" value="TreeGrafter"/>
</dbReference>
<dbReference type="Pfam" id="PF08325">
    <property type="entry name" value="WLM"/>
    <property type="match status" value="1"/>
</dbReference>
<feature type="non-terminal residue" evidence="2">
    <location>
        <position position="138"/>
    </location>
</feature>
<dbReference type="PANTHER" id="PTHR46622">
    <property type="entry name" value="DNA-DEPENDENT METALLOPROTEASE WSS1"/>
    <property type="match status" value="1"/>
</dbReference>
<dbReference type="PROSITE" id="PS51397">
    <property type="entry name" value="WLM"/>
    <property type="match status" value="1"/>
</dbReference>
<reference evidence="2" key="1">
    <citation type="journal article" date="2020" name="Fungal Divers.">
        <title>Resolving the Mortierellaceae phylogeny through synthesis of multi-gene phylogenetics and phylogenomics.</title>
        <authorList>
            <person name="Vandepol N."/>
            <person name="Liber J."/>
            <person name="Desiro A."/>
            <person name="Na H."/>
            <person name="Kennedy M."/>
            <person name="Barry K."/>
            <person name="Grigoriev I.V."/>
            <person name="Miller A.N."/>
            <person name="O'Donnell K."/>
            <person name="Stajich J.E."/>
            <person name="Bonito G."/>
        </authorList>
    </citation>
    <scope>NUCLEOTIDE SEQUENCE</scope>
    <source>
        <strain evidence="2">KOD1015</strain>
    </source>
</reference>
<protein>
    <recommendedName>
        <fullName evidence="1">WLM domain-containing protein</fullName>
    </recommendedName>
</protein>
<name>A0A9P6FPV0_9FUNG</name>
<keyword evidence="3" id="KW-1185">Reference proteome</keyword>
<dbReference type="EMBL" id="JAABOA010002605">
    <property type="protein sequence ID" value="KAF9579648.1"/>
    <property type="molecule type" value="Genomic_DNA"/>
</dbReference>
<dbReference type="Proteomes" id="UP000780801">
    <property type="component" value="Unassembled WGS sequence"/>
</dbReference>
<proteinExistence type="predicted"/>
<evidence type="ECO:0000259" key="1">
    <source>
        <dbReference type="PROSITE" id="PS51397"/>
    </source>
</evidence>
<dbReference type="GO" id="GO:0005634">
    <property type="term" value="C:nucleus"/>
    <property type="evidence" value="ECO:0007669"/>
    <property type="project" value="TreeGrafter"/>
</dbReference>
<dbReference type="InterPro" id="IPR053000">
    <property type="entry name" value="WSS1-like_metalloprotease"/>
</dbReference>
<dbReference type="OrthoDB" id="261960at2759"/>